<keyword evidence="3" id="KW-1185">Reference proteome</keyword>
<reference evidence="4" key="1">
    <citation type="submission" date="2016-06" db="UniProtKB">
        <authorList>
            <consortium name="WormBaseParasite"/>
        </authorList>
    </citation>
    <scope>IDENTIFICATION</scope>
</reference>
<reference evidence="2 3" key="2">
    <citation type="submission" date="2018-11" db="EMBL/GenBank/DDBJ databases">
        <authorList>
            <consortium name="Pathogen Informatics"/>
        </authorList>
    </citation>
    <scope>NUCLEOTIDE SEQUENCE [LARGE SCALE GENOMIC DNA]</scope>
    <source>
        <strain evidence="2 3">NST_G2</strain>
    </source>
</reference>
<evidence type="ECO:0000313" key="2">
    <source>
        <dbReference type="EMBL" id="VDL89973.1"/>
    </source>
</evidence>
<keyword evidence="1" id="KW-0472">Membrane</keyword>
<gene>
    <name evidence="2" type="ORF">SSLN_LOCUS3588</name>
</gene>
<accession>A0A183SH90</accession>
<evidence type="ECO:0000313" key="3">
    <source>
        <dbReference type="Proteomes" id="UP000275846"/>
    </source>
</evidence>
<dbReference type="PANTHER" id="PTHR47027">
    <property type="entry name" value="REVERSE TRANSCRIPTASE DOMAIN-CONTAINING PROTEIN"/>
    <property type="match status" value="1"/>
</dbReference>
<dbReference type="PANTHER" id="PTHR47027:SF26">
    <property type="entry name" value="REVERSE TRANSCRIPTASE DOMAIN-CONTAINING PROTEIN"/>
    <property type="match status" value="1"/>
</dbReference>
<proteinExistence type="predicted"/>
<dbReference type="AlphaFoldDB" id="A0A183SH90"/>
<organism evidence="4">
    <name type="scientific">Schistocephalus solidus</name>
    <name type="common">Tapeworm</name>
    <dbReference type="NCBI Taxonomy" id="70667"/>
    <lineage>
        <taxon>Eukaryota</taxon>
        <taxon>Metazoa</taxon>
        <taxon>Spiralia</taxon>
        <taxon>Lophotrochozoa</taxon>
        <taxon>Platyhelminthes</taxon>
        <taxon>Cestoda</taxon>
        <taxon>Eucestoda</taxon>
        <taxon>Diphyllobothriidea</taxon>
        <taxon>Diphyllobothriidae</taxon>
        <taxon>Schistocephalus</taxon>
    </lineage>
</organism>
<keyword evidence="1" id="KW-1133">Transmembrane helix</keyword>
<evidence type="ECO:0000256" key="1">
    <source>
        <dbReference type="SAM" id="Phobius"/>
    </source>
</evidence>
<dbReference type="OrthoDB" id="425014at2759"/>
<feature type="transmembrane region" description="Helical" evidence="1">
    <location>
        <begin position="20"/>
        <end position="38"/>
    </location>
</feature>
<evidence type="ECO:0000313" key="4">
    <source>
        <dbReference type="WBParaSite" id="SSLN_0000369501-mRNA-1"/>
    </source>
</evidence>
<keyword evidence="1" id="KW-0812">Transmembrane</keyword>
<name>A0A183SH90_SCHSO</name>
<dbReference type="EMBL" id="UYSU01032582">
    <property type="protein sequence ID" value="VDL89973.1"/>
    <property type="molecule type" value="Genomic_DNA"/>
</dbReference>
<dbReference type="STRING" id="70667.A0A183SH90"/>
<dbReference type="WBParaSite" id="SSLN_0000369501-mRNA-1">
    <property type="protein sequence ID" value="SSLN_0000369501-mRNA-1"/>
    <property type="gene ID" value="SSLN_0000369501"/>
</dbReference>
<dbReference type="Proteomes" id="UP000275846">
    <property type="component" value="Unassembled WGS sequence"/>
</dbReference>
<sequence>MQNVVWNRQHFYLSTKRKMYKAVIFPMLLYGAETWMVYQKQARKLNHFHLSCLRRILKLKWQDRTPDTEVLERTGFLSICTHLQLRWNGHLVRMDFKRLPKRLFYGDVAMGSRLQGGQVRRYKDTLKTSLKHLPIKPQTGRSSSETDRPG</sequence>
<protein>
    <submittedName>
        <fullName evidence="2 4">Uncharacterized protein</fullName>
    </submittedName>
</protein>